<keyword evidence="1" id="KW-0472">Membrane</keyword>
<gene>
    <name evidence="2" type="ORF">SAMN04490369_101338</name>
    <name evidence="3" type="ORF">SAMN05878438_2169</name>
</gene>
<reference evidence="2" key="1">
    <citation type="submission" date="2016-10" db="EMBL/GenBank/DDBJ databases">
        <authorList>
            <person name="de Groot N.N."/>
        </authorList>
    </citation>
    <scope>NUCLEOTIDE SEQUENCE [LARGE SCALE GENOMIC DNA]</scope>
    <source>
        <strain evidence="2">558</strain>
    </source>
</reference>
<dbReference type="STRING" id="77097.SAMN04490369_101338"/>
<dbReference type="RefSeq" id="WP_228219337.1">
    <property type="nucleotide sequence ID" value="NZ_AP022869.1"/>
</dbReference>
<dbReference type="GeneID" id="97277006"/>
<feature type="transmembrane region" description="Helical" evidence="1">
    <location>
        <begin position="68"/>
        <end position="89"/>
    </location>
</feature>
<dbReference type="EMBL" id="FSQX01000001">
    <property type="protein sequence ID" value="SIN67266.1"/>
    <property type="molecule type" value="Genomic_DNA"/>
</dbReference>
<accession>A0A1N6D9A3</accession>
<evidence type="ECO:0000313" key="2">
    <source>
        <dbReference type="EMBL" id="SEN48972.1"/>
    </source>
</evidence>
<feature type="transmembrane region" description="Helical" evidence="1">
    <location>
        <begin position="35"/>
        <end position="56"/>
    </location>
</feature>
<name>A0A1N6D9A3_9GAMM</name>
<dbReference type="EMBL" id="FODB01000013">
    <property type="protein sequence ID" value="SEN48972.1"/>
    <property type="molecule type" value="Genomic_DNA"/>
</dbReference>
<keyword evidence="1" id="KW-1133">Transmembrane helix</keyword>
<evidence type="ECO:0000313" key="3">
    <source>
        <dbReference type="EMBL" id="SIN67266.1"/>
    </source>
</evidence>
<reference evidence="3 4" key="2">
    <citation type="submission" date="2016-11" db="EMBL/GenBank/DDBJ databases">
        <authorList>
            <person name="Jaros S."/>
            <person name="Januszkiewicz K."/>
            <person name="Wedrychowicz H."/>
        </authorList>
    </citation>
    <scope>NUCLEOTIDE SEQUENCE [LARGE SCALE GENOMIC DNA]</scope>
    <source>
        <strain evidence="3 4">ACAM 239</strain>
    </source>
</reference>
<dbReference type="Proteomes" id="UP000199493">
    <property type="component" value="Unassembled WGS sequence"/>
</dbReference>
<organism evidence="3 4">
    <name type="scientific">Vreelandella aquamarina</name>
    <dbReference type="NCBI Taxonomy" id="77097"/>
    <lineage>
        <taxon>Bacteria</taxon>
        <taxon>Pseudomonadati</taxon>
        <taxon>Pseudomonadota</taxon>
        <taxon>Gammaproteobacteria</taxon>
        <taxon>Oceanospirillales</taxon>
        <taxon>Halomonadaceae</taxon>
        <taxon>Vreelandella</taxon>
    </lineage>
</organism>
<proteinExistence type="predicted"/>
<keyword evidence="1" id="KW-0812">Transmembrane</keyword>
<evidence type="ECO:0000256" key="1">
    <source>
        <dbReference type="SAM" id="Phobius"/>
    </source>
</evidence>
<dbReference type="Proteomes" id="UP000185024">
    <property type="component" value="Unassembled WGS sequence"/>
</dbReference>
<dbReference type="AlphaFoldDB" id="A0A1N6D9A3"/>
<protein>
    <submittedName>
        <fullName evidence="3">Uncharacterized protein</fullName>
    </submittedName>
</protein>
<evidence type="ECO:0000313" key="4">
    <source>
        <dbReference type="Proteomes" id="UP000185024"/>
    </source>
</evidence>
<sequence>MATRRDTAMTAVVVLTSFHHDGYDMRRIFVLPTSWAGWGLFIAFVALVLAGIWPVIGWVNRATLVMGLPLLVVWSYVIMFACVAVMLVGNRIVERDDHE</sequence>
<accession>A0A1H8GY13</accession>